<dbReference type="CDD" id="cd01450">
    <property type="entry name" value="vWFA_subfamily_ECM"/>
    <property type="match status" value="1"/>
</dbReference>
<comment type="caution">
    <text evidence="5">The sequence shown here is derived from an EMBL/GenBank/DDBJ whole genome shotgun (WGS) entry which is preliminary data.</text>
</comment>
<dbReference type="Pfam" id="PF00059">
    <property type="entry name" value="Lectin_C"/>
    <property type="match status" value="1"/>
</dbReference>
<evidence type="ECO:0000256" key="1">
    <source>
        <dbReference type="SAM" id="MobiDB-lite"/>
    </source>
</evidence>
<dbReference type="SUPFAM" id="SSF56436">
    <property type="entry name" value="C-type lectin-like"/>
    <property type="match status" value="1"/>
</dbReference>
<feature type="domain" description="VWFA" evidence="4">
    <location>
        <begin position="28"/>
        <end position="197"/>
    </location>
</feature>
<name>A0ABD6E6F6_9BILA</name>
<dbReference type="InterPro" id="IPR002035">
    <property type="entry name" value="VWF_A"/>
</dbReference>
<organism evidence="5 6">
    <name type="scientific">Gnathostoma spinigerum</name>
    <dbReference type="NCBI Taxonomy" id="75299"/>
    <lineage>
        <taxon>Eukaryota</taxon>
        <taxon>Metazoa</taxon>
        <taxon>Ecdysozoa</taxon>
        <taxon>Nematoda</taxon>
        <taxon>Chromadorea</taxon>
        <taxon>Rhabditida</taxon>
        <taxon>Spirurina</taxon>
        <taxon>Gnathostomatomorpha</taxon>
        <taxon>Gnathostomatoidea</taxon>
        <taxon>Gnathostomatidae</taxon>
        <taxon>Gnathostoma</taxon>
    </lineage>
</organism>
<dbReference type="SMART" id="SM00034">
    <property type="entry name" value="CLECT"/>
    <property type="match status" value="1"/>
</dbReference>
<dbReference type="AlphaFoldDB" id="A0ABD6E6F6"/>
<dbReference type="PROSITE" id="PS50234">
    <property type="entry name" value="VWFA"/>
    <property type="match status" value="2"/>
</dbReference>
<dbReference type="InterPro" id="IPR001304">
    <property type="entry name" value="C-type_lectin-like"/>
</dbReference>
<evidence type="ECO:0000313" key="5">
    <source>
        <dbReference type="EMBL" id="MFH4974817.1"/>
    </source>
</evidence>
<dbReference type="PRINTS" id="PR00453">
    <property type="entry name" value="VWFADOMAIN"/>
</dbReference>
<evidence type="ECO:0000259" key="4">
    <source>
        <dbReference type="PROSITE" id="PS50234"/>
    </source>
</evidence>
<dbReference type="PROSITE" id="PS50041">
    <property type="entry name" value="C_TYPE_LECTIN_2"/>
    <property type="match status" value="1"/>
</dbReference>
<dbReference type="Proteomes" id="UP001608902">
    <property type="component" value="Unassembled WGS sequence"/>
</dbReference>
<dbReference type="InterPro" id="IPR016187">
    <property type="entry name" value="CTDL_fold"/>
</dbReference>
<dbReference type="InterPro" id="IPR050525">
    <property type="entry name" value="ECM_Assembly_Org"/>
</dbReference>
<dbReference type="Gene3D" id="3.10.100.10">
    <property type="entry name" value="Mannose-Binding Protein A, subunit A"/>
    <property type="match status" value="1"/>
</dbReference>
<keyword evidence="2" id="KW-0732">Signal</keyword>
<evidence type="ECO:0000259" key="3">
    <source>
        <dbReference type="PROSITE" id="PS50041"/>
    </source>
</evidence>
<dbReference type="EMBL" id="JBGFUD010000576">
    <property type="protein sequence ID" value="MFH4974817.1"/>
    <property type="molecule type" value="Genomic_DNA"/>
</dbReference>
<feature type="signal peptide" evidence="2">
    <location>
        <begin position="1"/>
        <end position="18"/>
    </location>
</feature>
<feature type="compositionally biased region" description="Pro residues" evidence="1">
    <location>
        <begin position="208"/>
        <end position="225"/>
    </location>
</feature>
<feature type="domain" description="C-type lectin" evidence="3">
    <location>
        <begin position="462"/>
        <end position="575"/>
    </location>
</feature>
<dbReference type="InterPro" id="IPR036465">
    <property type="entry name" value="vWFA_dom_sf"/>
</dbReference>
<dbReference type="CDD" id="cd00037">
    <property type="entry name" value="CLECT"/>
    <property type="match status" value="1"/>
</dbReference>
<dbReference type="Pfam" id="PF00092">
    <property type="entry name" value="VWA"/>
    <property type="match status" value="2"/>
</dbReference>
<dbReference type="SUPFAM" id="SSF53300">
    <property type="entry name" value="vWA-like"/>
    <property type="match status" value="2"/>
</dbReference>
<sequence length="588" mass="65373">MTKTPIFIATLFLIGAFGAPSCKFANVDLVFILDESQSTGKENHKKMLESLKEVTKETEIGDGPAKSHFGLVQFDMVGHVEFSIGSKETEAKLDEAIRNVQYSGGETDIAAGMNTATEVFKSSGRRSNKITLIISDGKDYGSNVIDAHDTAHAIKVETYAVSVGNVDHSVLGQATGDEDRVYKAANYEELPATLHKFACDLAKKFAPPTAPPPTQTTPLPVPGPRSPEDQKHHRGCDPSHLWLDIIAIIDNSAQTGKKHQDLAAVKAALMTVVHSATVGSSPDGRFLRLATIVTSGQQNEPEIVFGLNEYTDKDSVMEAIRKIQGRQMVKFDLKKSLVLANKIINEKNDRKNVKNLVIVFSTTSVQCRFIDRMNERDLRDACRAAALLREHGNTLMTVQTLVPESPGLKESDYGSKCFRLIARGENMARLLQEKLCDANSFCNPPFVQYVDEDSCIKYDTCINGVSYPLGSEPAKLTCEQEARSLAVLYSEKKEKFVYDYANQHNFMPFWVGVEKKQNDYEWADGSKVEYKHWATNEPKPDNGDCAYMKDTTGWISTKCGWGERSGEYSHQFICEKQACDTEHYCKDQ</sequence>
<reference evidence="5 6" key="1">
    <citation type="submission" date="2024-08" db="EMBL/GenBank/DDBJ databases">
        <title>Gnathostoma spinigerum genome.</title>
        <authorList>
            <person name="Gonzalez-Bertolin B."/>
            <person name="Monzon S."/>
            <person name="Zaballos A."/>
            <person name="Jimenez P."/>
            <person name="Dekumyoy P."/>
            <person name="Varona S."/>
            <person name="Cuesta I."/>
            <person name="Sumanam S."/>
            <person name="Adisakwattana P."/>
            <person name="Gasser R.B."/>
            <person name="Hernandez-Gonzalez A."/>
            <person name="Young N.D."/>
            <person name="Perteguer M.J."/>
        </authorList>
    </citation>
    <scope>NUCLEOTIDE SEQUENCE [LARGE SCALE GENOMIC DNA]</scope>
    <source>
        <strain evidence="5">AL3</strain>
        <tissue evidence="5">Liver</tissue>
    </source>
</reference>
<evidence type="ECO:0000313" key="6">
    <source>
        <dbReference type="Proteomes" id="UP001608902"/>
    </source>
</evidence>
<dbReference type="PANTHER" id="PTHR24020:SF20">
    <property type="entry name" value="PH DOMAIN-CONTAINING PROTEIN"/>
    <property type="match status" value="1"/>
</dbReference>
<dbReference type="PANTHER" id="PTHR24020">
    <property type="entry name" value="COLLAGEN ALPHA"/>
    <property type="match status" value="1"/>
</dbReference>
<dbReference type="InterPro" id="IPR016186">
    <property type="entry name" value="C-type_lectin-like/link_sf"/>
</dbReference>
<proteinExistence type="predicted"/>
<dbReference type="Gene3D" id="3.40.50.410">
    <property type="entry name" value="von Willebrand factor, type A domain"/>
    <property type="match status" value="2"/>
</dbReference>
<evidence type="ECO:0000256" key="2">
    <source>
        <dbReference type="SAM" id="SignalP"/>
    </source>
</evidence>
<accession>A0ABD6E6F6</accession>
<feature type="domain" description="VWFA" evidence="4">
    <location>
        <begin position="244"/>
        <end position="398"/>
    </location>
</feature>
<dbReference type="SMART" id="SM00327">
    <property type="entry name" value="VWA"/>
    <property type="match status" value="2"/>
</dbReference>
<protein>
    <recommendedName>
        <fullName evidence="7">C-type lectin</fullName>
    </recommendedName>
</protein>
<keyword evidence="6" id="KW-1185">Reference proteome</keyword>
<feature type="chain" id="PRO_5044888001" description="C-type lectin" evidence="2">
    <location>
        <begin position="19"/>
        <end position="588"/>
    </location>
</feature>
<evidence type="ECO:0008006" key="7">
    <source>
        <dbReference type="Google" id="ProtNLM"/>
    </source>
</evidence>
<gene>
    <name evidence="5" type="ORF">AB6A40_001526</name>
</gene>
<feature type="region of interest" description="Disordered" evidence="1">
    <location>
        <begin position="205"/>
        <end position="234"/>
    </location>
</feature>